<comment type="similarity">
    <text evidence="2 7">Belongs to the group II decarboxylase family.</text>
</comment>
<dbReference type="GO" id="GO:0004058">
    <property type="term" value="F:aromatic-L-amino-acid decarboxylase activity"/>
    <property type="evidence" value="ECO:0007669"/>
    <property type="project" value="UniProtKB-ARBA"/>
</dbReference>
<dbReference type="InterPro" id="IPR015421">
    <property type="entry name" value="PyrdxlP-dep_Trfase_major"/>
</dbReference>
<dbReference type="Pfam" id="PF00282">
    <property type="entry name" value="Pyridoxal_deC"/>
    <property type="match status" value="1"/>
</dbReference>
<dbReference type="Gene3D" id="3.40.640.10">
    <property type="entry name" value="Type I PLP-dependent aspartate aminotransferase-like (Major domain)"/>
    <property type="match status" value="1"/>
</dbReference>
<dbReference type="GO" id="GO:0008483">
    <property type="term" value="F:transaminase activity"/>
    <property type="evidence" value="ECO:0007669"/>
    <property type="project" value="UniProtKB-KW"/>
</dbReference>
<proteinExistence type="inferred from homology"/>
<dbReference type="InterPro" id="IPR010977">
    <property type="entry name" value="Aromatic_deC"/>
</dbReference>
<dbReference type="Gene3D" id="3.90.1150.10">
    <property type="entry name" value="Aspartate Aminotransferase, domain 1"/>
    <property type="match status" value="1"/>
</dbReference>
<dbReference type="GO" id="GO:0006520">
    <property type="term" value="P:amino acid metabolic process"/>
    <property type="evidence" value="ECO:0007669"/>
    <property type="project" value="InterPro"/>
</dbReference>
<evidence type="ECO:0000256" key="7">
    <source>
        <dbReference type="RuleBase" id="RU000382"/>
    </source>
</evidence>
<organism evidence="8 9">
    <name type="scientific">Brevibacillus panacihumi</name>
    <dbReference type="NCBI Taxonomy" id="497735"/>
    <lineage>
        <taxon>Bacteria</taxon>
        <taxon>Bacillati</taxon>
        <taxon>Bacillota</taxon>
        <taxon>Bacilli</taxon>
        <taxon>Bacillales</taxon>
        <taxon>Paenibacillaceae</taxon>
        <taxon>Brevibacillus</taxon>
    </lineage>
</organism>
<evidence type="ECO:0000256" key="5">
    <source>
        <dbReference type="ARBA" id="ARBA00023239"/>
    </source>
</evidence>
<comment type="caution">
    <text evidence="8">The sequence shown here is derived from an EMBL/GenBank/DDBJ whole genome shotgun (WGS) entry which is preliminary data.</text>
</comment>
<gene>
    <name evidence="8" type="ORF">EDM58_19760</name>
</gene>
<feature type="modified residue" description="N6-(pyridoxal phosphate)lysine" evidence="6">
    <location>
        <position position="294"/>
    </location>
</feature>
<name>A0A3M8CGK1_9BACL</name>
<dbReference type="PANTHER" id="PTHR11999:SF70">
    <property type="entry name" value="MIP05841P"/>
    <property type="match status" value="1"/>
</dbReference>
<dbReference type="PANTHER" id="PTHR11999">
    <property type="entry name" value="GROUP II PYRIDOXAL-5-PHOSPHATE DECARBOXYLASE"/>
    <property type="match status" value="1"/>
</dbReference>
<evidence type="ECO:0000256" key="2">
    <source>
        <dbReference type="ARBA" id="ARBA00009533"/>
    </source>
</evidence>
<evidence type="ECO:0000256" key="6">
    <source>
        <dbReference type="PIRSR" id="PIRSR602129-50"/>
    </source>
</evidence>
<reference evidence="8 9" key="1">
    <citation type="submission" date="2018-10" db="EMBL/GenBank/DDBJ databases">
        <title>Phylogenomics of Brevibacillus.</title>
        <authorList>
            <person name="Dunlap C."/>
        </authorList>
    </citation>
    <scope>NUCLEOTIDE SEQUENCE [LARGE SCALE GENOMIC DNA]</scope>
    <source>
        <strain evidence="8 9">JCM 15085</strain>
    </source>
</reference>
<dbReference type="AlphaFoldDB" id="A0A3M8CGK1"/>
<dbReference type="InterPro" id="IPR015424">
    <property type="entry name" value="PyrdxlP-dep_Trfase"/>
</dbReference>
<keyword evidence="5 7" id="KW-0456">Lyase</keyword>
<dbReference type="InterPro" id="IPR015422">
    <property type="entry name" value="PyrdxlP-dep_Trfase_small"/>
</dbReference>
<dbReference type="EMBL" id="RHHT01000048">
    <property type="protein sequence ID" value="RNB74749.1"/>
    <property type="molecule type" value="Genomic_DNA"/>
</dbReference>
<evidence type="ECO:0000256" key="3">
    <source>
        <dbReference type="ARBA" id="ARBA00022793"/>
    </source>
</evidence>
<evidence type="ECO:0000313" key="9">
    <source>
        <dbReference type="Proteomes" id="UP000281915"/>
    </source>
</evidence>
<dbReference type="GO" id="GO:0019752">
    <property type="term" value="P:carboxylic acid metabolic process"/>
    <property type="evidence" value="ECO:0007669"/>
    <property type="project" value="InterPro"/>
</dbReference>
<keyword evidence="3" id="KW-0210">Decarboxylase</keyword>
<keyword evidence="8" id="KW-0808">Transferase</keyword>
<dbReference type="RefSeq" id="WP_122914843.1">
    <property type="nucleotide sequence ID" value="NZ_RHHT01000048.1"/>
</dbReference>
<comment type="cofactor">
    <cofactor evidence="1 6 7">
        <name>pyridoxal 5'-phosphate</name>
        <dbReference type="ChEBI" id="CHEBI:597326"/>
    </cofactor>
</comment>
<sequence>MSDKFEVDRQEIKEILDSVVNMAMQFYDNLDSHPAAVNPQPLFQESLPLEGLGTMKVMEHFLSTYSKSLSGSVGPRFLGFVTGGATPASVAGDWLVSIYDQNVTSVEDSVAGQLELETIGMLRELFALPKEFCGTFVSGATMANLVGLAQARQWIAHQQGVDISQEGLYRLPKIHIASGSPHSSIYKSLAILGMGRQNVTLIPCIENREAINIDKLRGFLEEQEGVPCIVVANAGTVNTVDYDDLRALGELKKEFSFWLHVDAAFGGFAACSTNYSHFVNGMDKADSVTIDAHKWLNVPYDSAMQFTRHKSLQVEVFQNNAAYLGNSMNQPEFVHLTPENSRRFRALPAWFTLKAYGRLGYQKIVDTNIELAQLLTRKIQLSDRFELLAPTRLNVVCFTLSLKDKKISYEEVQRFLDTLKEDGRVFMTPTMYQGRPGIRAAFSNWRTSAQDIEIIWNALNKVSMSNDSSNAEKRE</sequence>
<evidence type="ECO:0000313" key="8">
    <source>
        <dbReference type="EMBL" id="RNB74749.1"/>
    </source>
</evidence>
<dbReference type="PRINTS" id="PR00800">
    <property type="entry name" value="YHDCRBOXLASE"/>
</dbReference>
<dbReference type="InterPro" id="IPR002129">
    <property type="entry name" value="PyrdxlP-dep_de-COase"/>
</dbReference>
<dbReference type="Proteomes" id="UP000281915">
    <property type="component" value="Unassembled WGS sequence"/>
</dbReference>
<evidence type="ECO:0000256" key="1">
    <source>
        <dbReference type="ARBA" id="ARBA00001933"/>
    </source>
</evidence>
<dbReference type="SUPFAM" id="SSF53383">
    <property type="entry name" value="PLP-dependent transferases"/>
    <property type="match status" value="1"/>
</dbReference>
<protein>
    <submittedName>
        <fullName evidence="8">Aspartate aminotransferase family protein</fullName>
    </submittedName>
</protein>
<keyword evidence="8" id="KW-0032">Aminotransferase</keyword>
<evidence type="ECO:0000256" key="4">
    <source>
        <dbReference type="ARBA" id="ARBA00022898"/>
    </source>
</evidence>
<keyword evidence="4 6" id="KW-0663">Pyridoxal phosphate</keyword>
<dbReference type="GO" id="GO:0030170">
    <property type="term" value="F:pyridoxal phosphate binding"/>
    <property type="evidence" value="ECO:0007669"/>
    <property type="project" value="InterPro"/>
</dbReference>
<accession>A0A3M8CGK1</accession>